<evidence type="ECO:0000313" key="2">
    <source>
        <dbReference type="EMBL" id="CAA9366757.1"/>
    </source>
</evidence>
<sequence length="188" mass="20543">ARLRYGSCTRGAPPHGTLQLLSGTHDRHPGERRGRTAPPVRMVRQGHARRAARAGVARDLRDVRGGHGAVPGGEPARPGRRGAGRAPLGDGRPGRRWSRPGVQRGGGSDRREEPRERDRALVLPRSRAVHPGSRVRRPVRGDGRHRERGAAALRVRLPLPRRRSPGGDRDVVRSRGAPWYAADPRTAV</sequence>
<reference evidence="2" key="1">
    <citation type="submission" date="2020-02" db="EMBL/GenBank/DDBJ databases">
        <authorList>
            <person name="Meier V. D."/>
        </authorList>
    </citation>
    <scope>NUCLEOTIDE SEQUENCE</scope>
    <source>
        <strain evidence="2">AVDCRST_MAG68</strain>
    </source>
</reference>
<accession>A0A6J4MRP2</accession>
<protein>
    <submittedName>
        <fullName evidence="2">Uncharacterized protein</fullName>
    </submittedName>
</protein>
<feature type="compositionally biased region" description="Basic and acidic residues" evidence="1">
    <location>
        <begin position="56"/>
        <end position="65"/>
    </location>
</feature>
<feature type="compositionally biased region" description="Basic and acidic residues" evidence="1">
    <location>
        <begin position="139"/>
        <end position="149"/>
    </location>
</feature>
<proteinExistence type="predicted"/>
<feature type="non-terminal residue" evidence="2">
    <location>
        <position position="1"/>
    </location>
</feature>
<feature type="region of interest" description="Disordered" evidence="1">
    <location>
        <begin position="1"/>
        <end position="188"/>
    </location>
</feature>
<feature type="compositionally biased region" description="Basic and acidic residues" evidence="1">
    <location>
        <begin position="107"/>
        <end position="120"/>
    </location>
</feature>
<evidence type="ECO:0000256" key="1">
    <source>
        <dbReference type="SAM" id="MobiDB-lite"/>
    </source>
</evidence>
<gene>
    <name evidence="2" type="ORF">AVDCRST_MAG68-4930</name>
</gene>
<feature type="compositionally biased region" description="Basic and acidic residues" evidence="1">
    <location>
        <begin position="24"/>
        <end position="34"/>
    </location>
</feature>
<organism evidence="2">
    <name type="scientific">uncultured Gemmatimonadota bacterium</name>
    <dbReference type="NCBI Taxonomy" id="203437"/>
    <lineage>
        <taxon>Bacteria</taxon>
        <taxon>Pseudomonadati</taxon>
        <taxon>Gemmatimonadota</taxon>
        <taxon>environmental samples</taxon>
    </lineage>
</organism>
<feature type="non-terminal residue" evidence="2">
    <location>
        <position position="188"/>
    </location>
</feature>
<dbReference type="EMBL" id="CADCTW010000222">
    <property type="protein sequence ID" value="CAA9366757.1"/>
    <property type="molecule type" value="Genomic_DNA"/>
</dbReference>
<dbReference type="AlphaFoldDB" id="A0A6J4MRP2"/>
<name>A0A6J4MRP2_9BACT</name>